<keyword evidence="2" id="KW-1185">Reference proteome</keyword>
<comment type="caution">
    <text evidence="1">The sequence shown here is derived from an EMBL/GenBank/DDBJ whole genome shotgun (WGS) entry which is preliminary data.</text>
</comment>
<sequence>MFNTPAKRALLPVFLFPSYLLFARHHHAIVLFCSLFLDALITHIGSENNDGIRVSVLVVGLIELEIAAIGRDWSLLYSASIHVRYIFNYPLVIPQSNIMSREQFILRSVSDVLSRSEIVIDSRSRVFPWSSFALASVLESHCFVAPLHGQSIIVWS</sequence>
<organism evidence="1 2">
    <name type="scientific">Gnathostoma spinigerum</name>
    <dbReference type="NCBI Taxonomy" id="75299"/>
    <lineage>
        <taxon>Eukaryota</taxon>
        <taxon>Metazoa</taxon>
        <taxon>Ecdysozoa</taxon>
        <taxon>Nematoda</taxon>
        <taxon>Chromadorea</taxon>
        <taxon>Rhabditida</taxon>
        <taxon>Spirurina</taxon>
        <taxon>Gnathostomatomorpha</taxon>
        <taxon>Gnathostomatoidea</taxon>
        <taxon>Gnathostomatidae</taxon>
        <taxon>Gnathostoma</taxon>
    </lineage>
</organism>
<dbReference type="AlphaFoldDB" id="A0ABD6EK27"/>
<reference evidence="1 2" key="1">
    <citation type="submission" date="2024-08" db="EMBL/GenBank/DDBJ databases">
        <title>Gnathostoma spinigerum genome.</title>
        <authorList>
            <person name="Gonzalez-Bertolin B."/>
            <person name="Monzon S."/>
            <person name="Zaballos A."/>
            <person name="Jimenez P."/>
            <person name="Dekumyoy P."/>
            <person name="Varona S."/>
            <person name="Cuesta I."/>
            <person name="Sumanam S."/>
            <person name="Adisakwattana P."/>
            <person name="Gasser R.B."/>
            <person name="Hernandez-Gonzalez A."/>
            <person name="Young N.D."/>
            <person name="Perteguer M.J."/>
        </authorList>
    </citation>
    <scope>NUCLEOTIDE SEQUENCE [LARGE SCALE GENOMIC DNA]</scope>
    <source>
        <strain evidence="1">AL3</strain>
        <tissue evidence="1">Liver</tissue>
    </source>
</reference>
<dbReference type="EMBL" id="JBGFUD010002528">
    <property type="protein sequence ID" value="MFH4977704.1"/>
    <property type="molecule type" value="Genomic_DNA"/>
</dbReference>
<name>A0ABD6EK27_9BILA</name>
<evidence type="ECO:0000313" key="1">
    <source>
        <dbReference type="EMBL" id="MFH4977704.1"/>
    </source>
</evidence>
<proteinExistence type="predicted"/>
<dbReference type="Proteomes" id="UP001608902">
    <property type="component" value="Unassembled WGS sequence"/>
</dbReference>
<accession>A0ABD6EK27</accession>
<gene>
    <name evidence="1" type="ORF">AB6A40_004413</name>
</gene>
<protein>
    <submittedName>
        <fullName evidence="1">Uncharacterized protein</fullName>
    </submittedName>
</protein>
<evidence type="ECO:0000313" key="2">
    <source>
        <dbReference type="Proteomes" id="UP001608902"/>
    </source>
</evidence>